<dbReference type="GO" id="GO:0034587">
    <property type="term" value="P:piRNA processing"/>
    <property type="evidence" value="ECO:0007669"/>
    <property type="project" value="TreeGrafter"/>
</dbReference>
<dbReference type="PANTHER" id="PTHR22948:SF14">
    <property type="entry name" value="TUDOR DOMAIN-CONTAINING PROTEIN 7"/>
    <property type="match status" value="1"/>
</dbReference>
<keyword evidence="9" id="KW-1185">Reference proteome</keyword>
<accession>A0A3Q2ZNC6</accession>
<evidence type="ECO:0000259" key="7">
    <source>
        <dbReference type="PROSITE" id="PS51644"/>
    </source>
</evidence>
<feature type="domain" description="HTH OST-type" evidence="7">
    <location>
        <begin position="236"/>
        <end position="306"/>
    </location>
</feature>
<dbReference type="PROSITE" id="PS50304">
    <property type="entry name" value="TUDOR"/>
    <property type="match status" value="1"/>
</dbReference>
<keyword evidence="4" id="KW-0221">Differentiation</keyword>
<feature type="domain" description="HTH OST-type" evidence="7">
    <location>
        <begin position="133"/>
        <end position="202"/>
    </location>
</feature>
<evidence type="ECO:0000256" key="3">
    <source>
        <dbReference type="ARBA" id="ARBA00022737"/>
    </source>
</evidence>
<feature type="domain" description="HTH OST-type" evidence="7">
    <location>
        <begin position="3"/>
        <end position="77"/>
    </location>
</feature>
<dbReference type="GO" id="GO:0043186">
    <property type="term" value="C:P granule"/>
    <property type="evidence" value="ECO:0007669"/>
    <property type="project" value="TreeGrafter"/>
</dbReference>
<evidence type="ECO:0000256" key="2">
    <source>
        <dbReference type="ARBA" id="ARBA00022490"/>
    </source>
</evidence>
<evidence type="ECO:0000256" key="4">
    <source>
        <dbReference type="ARBA" id="ARBA00022782"/>
    </source>
</evidence>
<dbReference type="InterPro" id="IPR025605">
    <property type="entry name" value="OST-HTH/LOTUS_dom"/>
</dbReference>
<dbReference type="InterPro" id="IPR050621">
    <property type="entry name" value="Tudor_domain_containing"/>
</dbReference>
<comment type="subcellular location">
    <subcellularLocation>
        <location evidence="1">Cytoplasm</location>
    </subcellularLocation>
</comment>
<dbReference type="Pfam" id="PF12872">
    <property type="entry name" value="OST-HTH"/>
    <property type="match status" value="1"/>
</dbReference>
<protein>
    <submittedName>
        <fullName evidence="8">Tudor domain containing 7 a</fullName>
    </submittedName>
</protein>
<dbReference type="Gene3D" id="2.40.50.90">
    <property type="match status" value="3"/>
</dbReference>
<name>A0A3Q2ZNC6_HIPCM</name>
<dbReference type="Ensembl" id="ENSHCOT00000028508.1">
    <property type="protein sequence ID" value="ENSHCOP00000027999.1"/>
    <property type="gene ID" value="ENSHCOG00000020504.1"/>
</dbReference>
<dbReference type="Gene3D" id="2.30.30.140">
    <property type="match status" value="3"/>
</dbReference>
<organism evidence="8 9">
    <name type="scientific">Hippocampus comes</name>
    <name type="common">Tiger tail seahorse</name>
    <dbReference type="NCBI Taxonomy" id="109280"/>
    <lineage>
        <taxon>Eukaryota</taxon>
        <taxon>Metazoa</taxon>
        <taxon>Chordata</taxon>
        <taxon>Craniata</taxon>
        <taxon>Vertebrata</taxon>
        <taxon>Euteleostomi</taxon>
        <taxon>Actinopterygii</taxon>
        <taxon>Neopterygii</taxon>
        <taxon>Teleostei</taxon>
        <taxon>Neoteleostei</taxon>
        <taxon>Acanthomorphata</taxon>
        <taxon>Syngnathiaria</taxon>
        <taxon>Syngnathiformes</taxon>
        <taxon>Syngnathoidei</taxon>
        <taxon>Syngnathidae</taxon>
        <taxon>Hippocampus</taxon>
    </lineage>
</organism>
<feature type="domain" description="Tudor" evidence="6">
    <location>
        <begin position="397"/>
        <end position="455"/>
    </location>
</feature>
<dbReference type="GeneTree" id="ENSGT00890000139482"/>
<evidence type="ECO:0000313" key="9">
    <source>
        <dbReference type="Proteomes" id="UP000264820"/>
    </source>
</evidence>
<dbReference type="InterPro" id="IPR035437">
    <property type="entry name" value="SNase_OB-fold_sf"/>
</dbReference>
<reference evidence="8" key="2">
    <citation type="submission" date="2025-09" db="UniProtKB">
        <authorList>
            <consortium name="Ensembl"/>
        </authorList>
    </citation>
    <scope>IDENTIFICATION</scope>
</reference>
<keyword evidence="5" id="KW-0744">Spermatogenesis</keyword>
<evidence type="ECO:0000256" key="5">
    <source>
        <dbReference type="ARBA" id="ARBA00022871"/>
    </source>
</evidence>
<keyword evidence="3" id="KW-0677">Repeat</keyword>
<dbReference type="Proteomes" id="UP000264820">
    <property type="component" value="Unplaced"/>
</dbReference>
<dbReference type="InterPro" id="IPR041966">
    <property type="entry name" value="LOTUS-like"/>
</dbReference>
<reference evidence="8" key="1">
    <citation type="submission" date="2025-08" db="UniProtKB">
        <authorList>
            <consortium name="Ensembl"/>
        </authorList>
    </citation>
    <scope>IDENTIFICATION</scope>
</reference>
<evidence type="ECO:0000313" key="8">
    <source>
        <dbReference type="Ensembl" id="ENSHCOP00000027999.1"/>
    </source>
</evidence>
<dbReference type="SMART" id="SM00333">
    <property type="entry name" value="TUDOR"/>
    <property type="match status" value="3"/>
</dbReference>
<dbReference type="GO" id="GO:0030719">
    <property type="term" value="P:P granule organization"/>
    <property type="evidence" value="ECO:0007669"/>
    <property type="project" value="TreeGrafter"/>
</dbReference>
<dbReference type="InterPro" id="IPR002999">
    <property type="entry name" value="Tudor"/>
</dbReference>
<evidence type="ECO:0000256" key="1">
    <source>
        <dbReference type="ARBA" id="ARBA00004496"/>
    </source>
</evidence>
<dbReference type="SUPFAM" id="SSF63748">
    <property type="entry name" value="Tudor/PWWP/MBT"/>
    <property type="match status" value="3"/>
</dbReference>
<dbReference type="AlphaFoldDB" id="A0A3Q2ZNC6"/>
<dbReference type="Gene3D" id="3.30.420.610">
    <property type="entry name" value="LOTUS domain-like"/>
    <property type="match status" value="3"/>
</dbReference>
<dbReference type="GO" id="GO:0007283">
    <property type="term" value="P:spermatogenesis"/>
    <property type="evidence" value="ECO:0007669"/>
    <property type="project" value="UniProtKB-KW"/>
</dbReference>
<keyword evidence="2" id="KW-0963">Cytoplasm</keyword>
<evidence type="ECO:0000259" key="6">
    <source>
        <dbReference type="PROSITE" id="PS50304"/>
    </source>
</evidence>
<sequence length="964" mass="108012">MSDSESIKKMLRSVLQSSKEGVNIQSLQFEYRSLCGENIPLRKLGFLNLEDYLRSIPSVVRLDYHNGELRCYAGVCSETAHIAQLVARQKSSKRSGCSQIVNCKMRRIASDPYMRQYGMLVTVEVTERSTLYDKTVVQRRLIQLLKKYCSGLWISKLPTVFSEMFKQQLPPQALNDLEKWTDVCMVEKSCSTKGDFLVYPPLPSSSAPQSSLSEGPSTSSLNSCPYPPVKSCAAILPADVCQRLKELLSKYTNGLWVHALPKLFLDAYKAPFPELFMDKLSLLPDLCTVEYPIPHDGKKAIIYAPMRVKLEGTASTHSQNTRSDQLPSGLEVTGPVVPACLVHPSMQYPSVLVTDAKSSNIVTIRYVGEDYSTAQEAMEDAMLSLYEQSTTVQPLSELAVGQLVAVKGENGNDLTRAQVIKVTNNIIKVYYLDHGFAAEIPLENLLPLHHDFLSLPFQATNVRLAGLEAFSSHPAVLSCLEKVAVGKILLMEILGSSTHPNDLPEVLLYDTSQDDDININSVCLKELQDKTMNNPLTVNSIYQGVCVTNICAEGIVFCQLPSRGTTRLSKLLEETEAFLFSQMTSEYLVSKPFNGKMCLTCYKDKWCRAEITNLHGNRVIEVVLIDLGVMATVEVTELREIPPLFLQDFALIPPQAIKCRLVDVTVPEGDWSLEIVSWLKNAVLGVDDCKMKHKEGILVYMYLFVAADHEDMHQSINHKLSDPELWQTLNGKKGCTATGSKDTDLTLIHVLNHSLITFPFCCIFQLGQNMDVYVPAACHPGYFVLQPWQDLHKLVVLMGQMMLYYNQTVTTTTGQIKKGDIYAAKIGKNWYRAVVKGILSNGLISIYELDHGKHELMRSSFLRPLIEEFRQLPFQAIIAQLAGKPTFCVPKCQWSEATSLVFRNHVEKQALVAQIENIQDESDVPEELWERKLTVYLVDTKVDDKDLWIHTLMGDMCSEPSSPT</sequence>
<proteinExistence type="predicted"/>
<dbReference type="Pfam" id="PF00567">
    <property type="entry name" value="TUDOR"/>
    <property type="match status" value="3"/>
</dbReference>
<dbReference type="PROSITE" id="PS51644">
    <property type="entry name" value="HTH_OST"/>
    <property type="match status" value="3"/>
</dbReference>
<dbReference type="PANTHER" id="PTHR22948">
    <property type="entry name" value="TUDOR DOMAIN CONTAINING PROTEIN"/>
    <property type="match status" value="1"/>
</dbReference>